<comment type="caution">
    <text evidence="2">The sequence shown here is derived from an EMBL/GenBank/DDBJ whole genome shotgun (WGS) entry which is preliminary data.</text>
</comment>
<feature type="domain" description="DUF402" evidence="1">
    <location>
        <begin position="57"/>
        <end position="121"/>
    </location>
</feature>
<name>A0ABW3FTC5_9PSEU</name>
<dbReference type="InterPro" id="IPR007295">
    <property type="entry name" value="DUF402"/>
</dbReference>
<dbReference type="EMBL" id="JBHTIW010000004">
    <property type="protein sequence ID" value="MFD0919961.1"/>
    <property type="molecule type" value="Genomic_DNA"/>
</dbReference>
<dbReference type="InterPro" id="IPR035930">
    <property type="entry name" value="FomD-like_sf"/>
</dbReference>
<evidence type="ECO:0000313" key="2">
    <source>
        <dbReference type="EMBL" id="MFD0919961.1"/>
    </source>
</evidence>
<reference evidence="3" key="1">
    <citation type="journal article" date="2019" name="Int. J. Syst. Evol. Microbiol.">
        <title>The Global Catalogue of Microorganisms (GCM) 10K type strain sequencing project: providing services to taxonomists for standard genome sequencing and annotation.</title>
        <authorList>
            <consortium name="The Broad Institute Genomics Platform"/>
            <consortium name="The Broad Institute Genome Sequencing Center for Infectious Disease"/>
            <person name="Wu L."/>
            <person name="Ma J."/>
        </authorList>
    </citation>
    <scope>NUCLEOTIDE SEQUENCE [LARGE SCALE GENOMIC DNA]</scope>
    <source>
        <strain evidence="3">CCUG 56401</strain>
    </source>
</reference>
<dbReference type="SUPFAM" id="SSF159234">
    <property type="entry name" value="FomD-like"/>
    <property type="match status" value="1"/>
</dbReference>
<dbReference type="Gene3D" id="2.40.380.10">
    <property type="entry name" value="FomD-like"/>
    <property type="match status" value="1"/>
</dbReference>
<dbReference type="RefSeq" id="WP_263251982.1">
    <property type="nucleotide sequence ID" value="NZ_BAABLT010000052.1"/>
</dbReference>
<organism evidence="2 3">
    <name type="scientific">Saccharopolyspora rosea</name>
    <dbReference type="NCBI Taxonomy" id="524884"/>
    <lineage>
        <taxon>Bacteria</taxon>
        <taxon>Bacillati</taxon>
        <taxon>Actinomycetota</taxon>
        <taxon>Actinomycetes</taxon>
        <taxon>Pseudonocardiales</taxon>
        <taxon>Pseudonocardiaceae</taxon>
        <taxon>Saccharopolyspora</taxon>
    </lineage>
</organism>
<dbReference type="Pfam" id="PF04167">
    <property type="entry name" value="DUF402"/>
    <property type="match status" value="1"/>
</dbReference>
<evidence type="ECO:0000313" key="3">
    <source>
        <dbReference type="Proteomes" id="UP001597018"/>
    </source>
</evidence>
<gene>
    <name evidence="2" type="ORF">ACFQ16_09415</name>
</gene>
<keyword evidence="3" id="KW-1185">Reference proteome</keyword>
<accession>A0ABW3FTC5</accession>
<dbReference type="Proteomes" id="UP001597018">
    <property type="component" value="Unassembled WGS sequence"/>
</dbReference>
<proteinExistence type="predicted"/>
<protein>
    <recommendedName>
        <fullName evidence="1">DUF402 domain-containing protein</fullName>
    </recommendedName>
</protein>
<sequence>MCRVEEWGLSLECPTPEAPEHDAEITWLLPDLGVRLTRYRPRRRHSRPGPTLLTTARIERDSRAWTTTDLLLGLEVPAHGPARIAHYDEFATAVSSGMIRPHEADYAFRTAHRTLEELSLHRDINHWLAHRGIFDIW</sequence>
<evidence type="ECO:0000259" key="1">
    <source>
        <dbReference type="Pfam" id="PF04167"/>
    </source>
</evidence>